<sequence length="247" mass="24868">MPAAPLKLGTVIVIGGRVEEVDLGIDVVSVEVEGALVVPVVEVTLVVIVVEVEVDDDDVSGGVMVQFAGHGSHVQDAVVVDTVALVVAFVEVRGFVELDPVVENDGVVCTIVEALTGVAYDPVVDPTVVEAAVVAAVDPAIVKAVVAAVVDPAVVEAGVVTLAGVVDEAVVGLVEVSGGKVVRHCIGIGGHSQRPVVCAGVLENVLDDGEVGVVCGPRVVVVTLLAVVDAGLEELPMVVRGLPDVGV</sequence>
<dbReference type="AlphaFoldDB" id="C5LPM7"/>
<evidence type="ECO:0000313" key="1">
    <source>
        <dbReference type="EMBL" id="EER01347.1"/>
    </source>
</evidence>
<name>C5LPM7_PERM5</name>
<gene>
    <name evidence="1" type="ORF">Pmar_PMAR004220</name>
</gene>
<keyword evidence="2" id="KW-1185">Reference proteome</keyword>
<dbReference type="InParanoid" id="C5LPM7"/>
<dbReference type="EMBL" id="GG684180">
    <property type="protein sequence ID" value="EER01347.1"/>
    <property type="molecule type" value="Genomic_DNA"/>
</dbReference>
<dbReference type="GeneID" id="9058906"/>
<organism evidence="2">
    <name type="scientific">Perkinsus marinus (strain ATCC 50983 / TXsc)</name>
    <dbReference type="NCBI Taxonomy" id="423536"/>
    <lineage>
        <taxon>Eukaryota</taxon>
        <taxon>Sar</taxon>
        <taxon>Alveolata</taxon>
        <taxon>Perkinsozoa</taxon>
        <taxon>Perkinsea</taxon>
        <taxon>Perkinsida</taxon>
        <taxon>Perkinsidae</taxon>
        <taxon>Perkinsus</taxon>
    </lineage>
</organism>
<protein>
    <submittedName>
        <fullName evidence="1">Uncharacterized protein</fullName>
    </submittedName>
</protein>
<accession>C5LPM7</accession>
<evidence type="ECO:0000313" key="2">
    <source>
        <dbReference type="Proteomes" id="UP000007800"/>
    </source>
</evidence>
<dbReference type="RefSeq" id="XP_002768629.1">
    <property type="nucleotide sequence ID" value="XM_002768583.1"/>
</dbReference>
<reference evidence="1 2" key="1">
    <citation type="submission" date="2008-07" db="EMBL/GenBank/DDBJ databases">
        <authorList>
            <person name="El-Sayed N."/>
            <person name="Caler E."/>
            <person name="Inman J."/>
            <person name="Amedeo P."/>
            <person name="Hass B."/>
            <person name="Wortman J."/>
        </authorList>
    </citation>
    <scope>NUCLEOTIDE SEQUENCE [LARGE SCALE GENOMIC DNA]</scope>
    <source>
        <strain evidence="2">ATCC 50983 / TXsc</strain>
    </source>
</reference>
<dbReference type="Proteomes" id="UP000007800">
    <property type="component" value="Unassembled WGS sequence"/>
</dbReference>
<proteinExistence type="predicted"/>